<protein>
    <submittedName>
        <fullName evidence="1">Uncharacterized protein</fullName>
    </submittedName>
</protein>
<comment type="caution">
    <text evidence="1">The sequence shown here is derived from an EMBL/GenBank/DDBJ whole genome shotgun (WGS) entry which is preliminary data.</text>
</comment>
<accession>A0ABQ7CZC2</accession>
<dbReference type="Proteomes" id="UP000266723">
    <property type="component" value="Unassembled WGS sequence"/>
</dbReference>
<name>A0ABQ7CZC2_BRACR</name>
<reference evidence="1 2" key="1">
    <citation type="journal article" date="2020" name="BMC Genomics">
        <title>Intraspecific diversification of the crop wild relative Brassica cretica Lam. using demographic model selection.</title>
        <authorList>
            <person name="Kioukis A."/>
            <person name="Michalopoulou V.A."/>
            <person name="Briers L."/>
            <person name="Pirintsos S."/>
            <person name="Studholme D.J."/>
            <person name="Pavlidis P."/>
            <person name="Sarris P.F."/>
        </authorList>
    </citation>
    <scope>NUCLEOTIDE SEQUENCE [LARGE SCALE GENOMIC DNA]</scope>
    <source>
        <strain evidence="2">cv. PFS-1207/04</strain>
    </source>
</reference>
<proteinExistence type="predicted"/>
<gene>
    <name evidence="1" type="ORF">DY000_02014486</name>
</gene>
<sequence length="172" mass="19528">MPPAAVNQHHVVEVILVLLKTGESTPSNSPVGELDRASRPTRPFGELDQLACLRTVLTAPSFGIGSILLLLHLDRSHRWNFTIQKPQELVCSYEVRIDREDKCQDSKDKCEVFKDKHEDQRKMEYFRQAINSTNGRKGKNKPPLGGVYKDVKVEEARGTILFTLRTLCTQKL</sequence>
<dbReference type="EMBL" id="QGKV02000759">
    <property type="protein sequence ID" value="KAF3564722.1"/>
    <property type="molecule type" value="Genomic_DNA"/>
</dbReference>
<evidence type="ECO:0000313" key="2">
    <source>
        <dbReference type="Proteomes" id="UP000266723"/>
    </source>
</evidence>
<evidence type="ECO:0000313" key="1">
    <source>
        <dbReference type="EMBL" id="KAF3564722.1"/>
    </source>
</evidence>
<keyword evidence="2" id="KW-1185">Reference proteome</keyword>
<organism evidence="1 2">
    <name type="scientific">Brassica cretica</name>
    <name type="common">Mustard</name>
    <dbReference type="NCBI Taxonomy" id="69181"/>
    <lineage>
        <taxon>Eukaryota</taxon>
        <taxon>Viridiplantae</taxon>
        <taxon>Streptophyta</taxon>
        <taxon>Embryophyta</taxon>
        <taxon>Tracheophyta</taxon>
        <taxon>Spermatophyta</taxon>
        <taxon>Magnoliopsida</taxon>
        <taxon>eudicotyledons</taxon>
        <taxon>Gunneridae</taxon>
        <taxon>Pentapetalae</taxon>
        <taxon>rosids</taxon>
        <taxon>malvids</taxon>
        <taxon>Brassicales</taxon>
        <taxon>Brassicaceae</taxon>
        <taxon>Brassiceae</taxon>
        <taxon>Brassica</taxon>
    </lineage>
</organism>